<comment type="caution">
    <text evidence="1">The sequence shown here is derived from an EMBL/GenBank/DDBJ whole genome shotgun (WGS) entry which is preliminary data.</text>
</comment>
<dbReference type="AlphaFoldDB" id="A0A6A3K7Q2"/>
<evidence type="ECO:0000313" key="1">
    <source>
        <dbReference type="EMBL" id="KAE9003526.1"/>
    </source>
</evidence>
<accession>A0A6A3K7Q2</accession>
<evidence type="ECO:0000313" key="2">
    <source>
        <dbReference type="Proteomes" id="UP000435112"/>
    </source>
</evidence>
<dbReference type="Proteomes" id="UP000435112">
    <property type="component" value="Unassembled WGS sequence"/>
</dbReference>
<proteinExistence type="predicted"/>
<evidence type="ECO:0008006" key="3">
    <source>
        <dbReference type="Google" id="ProtNLM"/>
    </source>
</evidence>
<gene>
    <name evidence="1" type="ORF">PR002_g17316</name>
</gene>
<protein>
    <recommendedName>
        <fullName evidence="3">DDE Tnp4 domain-containing protein</fullName>
    </recommendedName>
</protein>
<dbReference type="OrthoDB" id="125364at2759"/>
<dbReference type="EMBL" id="QXFU01001385">
    <property type="protein sequence ID" value="KAE9003526.1"/>
    <property type="molecule type" value="Genomic_DNA"/>
</dbReference>
<sequence length="127" mass="14000">MPSGTQADQAEYYRVKHELRGYKTKVSGIPTGLAINCSNNRRRSGADNSIFCDSKAFHEAAATKKGLGEGIADCGSLLERFPSSWVILADKGNQVFYRHAARVNPKRRCQTVPLTVEVATNYNISSY</sequence>
<reference evidence="1 2" key="1">
    <citation type="submission" date="2018-09" db="EMBL/GenBank/DDBJ databases">
        <title>Genomic investigation of the strawberry pathogen Phytophthora fragariae indicates pathogenicity is determined by transcriptional variation in three key races.</title>
        <authorList>
            <person name="Adams T.M."/>
            <person name="Armitage A.D."/>
            <person name="Sobczyk M.K."/>
            <person name="Bates H.J."/>
            <person name="Dunwell J.M."/>
            <person name="Nellist C.F."/>
            <person name="Harrison R.J."/>
        </authorList>
    </citation>
    <scope>NUCLEOTIDE SEQUENCE [LARGE SCALE GENOMIC DNA]</scope>
    <source>
        <strain evidence="1 2">SCRP324</strain>
    </source>
</reference>
<name>A0A6A3K7Q2_9STRA</name>
<organism evidence="1 2">
    <name type="scientific">Phytophthora rubi</name>
    <dbReference type="NCBI Taxonomy" id="129364"/>
    <lineage>
        <taxon>Eukaryota</taxon>
        <taxon>Sar</taxon>
        <taxon>Stramenopiles</taxon>
        <taxon>Oomycota</taxon>
        <taxon>Peronosporomycetes</taxon>
        <taxon>Peronosporales</taxon>
        <taxon>Peronosporaceae</taxon>
        <taxon>Phytophthora</taxon>
    </lineage>
</organism>